<dbReference type="Proteomes" id="UP000504607">
    <property type="component" value="Chromosome 6"/>
</dbReference>
<dbReference type="RefSeq" id="XP_010924735.1">
    <property type="nucleotide sequence ID" value="XM_010926433.3"/>
</dbReference>
<feature type="compositionally biased region" description="Low complexity" evidence="4">
    <location>
        <begin position="26"/>
        <end position="39"/>
    </location>
</feature>
<evidence type="ECO:0000256" key="1">
    <source>
        <dbReference type="ARBA" id="ARBA00022723"/>
    </source>
</evidence>
<feature type="region of interest" description="Disordered" evidence="4">
    <location>
        <begin position="1"/>
        <end position="39"/>
    </location>
</feature>
<gene>
    <name evidence="8" type="primary">LOC105047495</name>
</gene>
<organism evidence="7 8">
    <name type="scientific">Elaeis guineensis var. tenera</name>
    <name type="common">Oil palm</name>
    <dbReference type="NCBI Taxonomy" id="51953"/>
    <lineage>
        <taxon>Eukaryota</taxon>
        <taxon>Viridiplantae</taxon>
        <taxon>Streptophyta</taxon>
        <taxon>Embryophyta</taxon>
        <taxon>Tracheophyta</taxon>
        <taxon>Spermatophyta</taxon>
        <taxon>Magnoliopsida</taxon>
        <taxon>Liliopsida</taxon>
        <taxon>Arecaceae</taxon>
        <taxon>Arecoideae</taxon>
        <taxon>Cocoseae</taxon>
        <taxon>Elaeidinae</taxon>
        <taxon>Elaeis</taxon>
    </lineage>
</organism>
<keyword evidence="5" id="KW-0472">Membrane</keyword>
<reference evidence="8" key="1">
    <citation type="submission" date="2025-08" db="UniProtKB">
        <authorList>
            <consortium name="RefSeq"/>
        </authorList>
    </citation>
    <scope>IDENTIFICATION</scope>
</reference>
<dbReference type="SMART" id="SM00744">
    <property type="entry name" value="RINGv"/>
    <property type="match status" value="1"/>
</dbReference>
<dbReference type="GeneID" id="105047495"/>
<evidence type="ECO:0000313" key="7">
    <source>
        <dbReference type="Proteomes" id="UP000504607"/>
    </source>
</evidence>
<dbReference type="AlphaFoldDB" id="A0A6I9RDY8"/>
<dbReference type="InterPro" id="IPR013083">
    <property type="entry name" value="Znf_RING/FYVE/PHD"/>
</dbReference>
<protein>
    <submittedName>
        <fullName evidence="8">Uncharacterized protein LOC105047495</fullName>
    </submittedName>
</protein>
<sequence>MQCDTMTESEARGGAEQPPHPPWPTTPATRAPLPTPEAASAVVVTASSAETEACGEDASVGAGKVMVVERRPAEGNGEAGACVVIEVGRSGGGADDDGDWEAEKVCRICHLSPDRAEDVAELIQLGCGCKGELEIAHRHCAEAWFKVKGNRYCEICGAIAKNITGEEDSRFMEEWHDRRVLSSSRDSSGRGGCWRRQPFCNFLMACLVIAFILPWFFRVNMF</sequence>
<proteinExistence type="predicted"/>
<dbReference type="InParanoid" id="A0A6I9RDY8"/>
<dbReference type="PANTHER" id="PTHR46214">
    <property type="entry name" value="ZINC FINGER, RING-CH-TYPE"/>
    <property type="match status" value="1"/>
</dbReference>
<dbReference type="InterPro" id="IPR011016">
    <property type="entry name" value="Znf_RING-CH"/>
</dbReference>
<keyword evidence="5" id="KW-1133">Transmembrane helix</keyword>
<evidence type="ECO:0000313" key="8">
    <source>
        <dbReference type="RefSeq" id="XP_010924735.1"/>
    </source>
</evidence>
<name>A0A6I9RDY8_ELAGV</name>
<dbReference type="Pfam" id="PF12906">
    <property type="entry name" value="RINGv"/>
    <property type="match status" value="1"/>
</dbReference>
<keyword evidence="5" id="KW-0812">Transmembrane</keyword>
<evidence type="ECO:0000259" key="6">
    <source>
        <dbReference type="PROSITE" id="PS51292"/>
    </source>
</evidence>
<feature type="domain" description="RING-CH-type" evidence="6">
    <location>
        <begin position="98"/>
        <end position="163"/>
    </location>
</feature>
<dbReference type="PANTHER" id="PTHR46214:SF8">
    <property type="entry name" value="RING_FYVE_PHD ZINC FINGER SUPERFAMILY PROTEIN"/>
    <property type="match status" value="1"/>
</dbReference>
<feature type="transmembrane region" description="Helical" evidence="5">
    <location>
        <begin position="199"/>
        <end position="217"/>
    </location>
</feature>
<evidence type="ECO:0000256" key="2">
    <source>
        <dbReference type="ARBA" id="ARBA00022771"/>
    </source>
</evidence>
<keyword evidence="7" id="KW-1185">Reference proteome</keyword>
<dbReference type="SUPFAM" id="SSF57850">
    <property type="entry name" value="RING/U-box"/>
    <property type="match status" value="1"/>
</dbReference>
<accession>A0A6I9RDY8</accession>
<keyword evidence="2" id="KW-0863">Zinc-finger</keyword>
<dbReference type="GO" id="GO:0008270">
    <property type="term" value="F:zinc ion binding"/>
    <property type="evidence" value="ECO:0007669"/>
    <property type="project" value="UniProtKB-KW"/>
</dbReference>
<evidence type="ECO:0000256" key="4">
    <source>
        <dbReference type="SAM" id="MobiDB-lite"/>
    </source>
</evidence>
<dbReference type="PROSITE" id="PS51292">
    <property type="entry name" value="ZF_RING_CH"/>
    <property type="match status" value="1"/>
</dbReference>
<evidence type="ECO:0000256" key="3">
    <source>
        <dbReference type="ARBA" id="ARBA00022833"/>
    </source>
</evidence>
<evidence type="ECO:0000256" key="5">
    <source>
        <dbReference type="SAM" id="Phobius"/>
    </source>
</evidence>
<keyword evidence="3" id="KW-0862">Zinc</keyword>
<dbReference type="KEGG" id="egu:105047495"/>
<keyword evidence="1" id="KW-0479">Metal-binding</keyword>
<dbReference type="OrthoDB" id="1734943at2759"/>
<dbReference type="Gene3D" id="3.30.40.10">
    <property type="entry name" value="Zinc/RING finger domain, C3HC4 (zinc finger)"/>
    <property type="match status" value="1"/>
</dbReference>